<keyword evidence="4" id="KW-1185">Reference proteome</keyword>
<gene>
    <name evidence="3" type="ORF">AAP_00022</name>
</gene>
<feature type="region of interest" description="Disordered" evidence="1">
    <location>
        <begin position="185"/>
        <end position="212"/>
    </location>
</feature>
<sequence length="243" mass="23967">MYFTTAASTALLLATANAAITTATASVASTSTSTVHLPLVTGMPLKASVINASGSNITYHVECDHNQSATQRCNIPPVTITEIDQKTYKGEASKFGMDISIACTARPKNEMFCSNSIGGALASGIGILNSALGGGDKSATITPSATATSAGGLFGLPKTTTYPSSEVGNVVVAITAGVQKLASASGSNSASTTTTATQTTQTDASGSATTTVVSTGTNLGLPKATGNAELLAGGALAALALIL</sequence>
<evidence type="ECO:0008006" key="5">
    <source>
        <dbReference type="Google" id="ProtNLM"/>
    </source>
</evidence>
<accession>A0A168DHW9</accession>
<comment type="caution">
    <text evidence="3">The sequence shown here is derived from an EMBL/GenBank/DDBJ whole genome shotgun (WGS) entry which is preliminary data.</text>
</comment>
<dbReference type="AlphaFoldDB" id="A0A168DHW9"/>
<proteinExistence type="predicted"/>
<organism evidence="3 4">
    <name type="scientific">Ascosphaera apis ARSEF 7405</name>
    <dbReference type="NCBI Taxonomy" id="392613"/>
    <lineage>
        <taxon>Eukaryota</taxon>
        <taxon>Fungi</taxon>
        <taxon>Dikarya</taxon>
        <taxon>Ascomycota</taxon>
        <taxon>Pezizomycotina</taxon>
        <taxon>Eurotiomycetes</taxon>
        <taxon>Eurotiomycetidae</taxon>
        <taxon>Onygenales</taxon>
        <taxon>Ascosphaeraceae</taxon>
        <taxon>Ascosphaera</taxon>
    </lineage>
</organism>
<dbReference type="VEuPathDB" id="FungiDB:AAP_00022"/>
<reference evidence="3 4" key="1">
    <citation type="journal article" date="2016" name="Genome Biol. Evol.">
        <title>Divergent and convergent evolution of fungal pathogenicity.</title>
        <authorList>
            <person name="Shang Y."/>
            <person name="Xiao G."/>
            <person name="Zheng P."/>
            <person name="Cen K."/>
            <person name="Zhan S."/>
            <person name="Wang C."/>
        </authorList>
    </citation>
    <scope>NUCLEOTIDE SEQUENCE [LARGE SCALE GENOMIC DNA]</scope>
    <source>
        <strain evidence="3 4">ARSEF 7405</strain>
    </source>
</reference>
<feature type="signal peptide" evidence="2">
    <location>
        <begin position="1"/>
        <end position="18"/>
    </location>
</feature>
<evidence type="ECO:0000313" key="3">
    <source>
        <dbReference type="EMBL" id="KZZ97761.1"/>
    </source>
</evidence>
<keyword evidence="2" id="KW-0732">Signal</keyword>
<evidence type="ECO:0000256" key="1">
    <source>
        <dbReference type="SAM" id="MobiDB-lite"/>
    </source>
</evidence>
<evidence type="ECO:0000313" key="4">
    <source>
        <dbReference type="Proteomes" id="UP000242877"/>
    </source>
</evidence>
<name>A0A168DHW9_9EURO</name>
<protein>
    <recommendedName>
        <fullName evidence="5">GPI anchored cell wall protein</fullName>
    </recommendedName>
</protein>
<evidence type="ECO:0000256" key="2">
    <source>
        <dbReference type="SAM" id="SignalP"/>
    </source>
</evidence>
<dbReference type="OrthoDB" id="4206989at2759"/>
<dbReference type="EMBL" id="AZGZ01000001">
    <property type="protein sequence ID" value="KZZ97761.1"/>
    <property type="molecule type" value="Genomic_DNA"/>
</dbReference>
<feature type="chain" id="PRO_5007896270" description="GPI anchored cell wall protein" evidence="2">
    <location>
        <begin position="19"/>
        <end position="243"/>
    </location>
</feature>
<dbReference type="Proteomes" id="UP000242877">
    <property type="component" value="Unassembled WGS sequence"/>
</dbReference>